<keyword evidence="3" id="KW-0282">Flagellum</keyword>
<keyword evidence="3" id="KW-0969">Cilium</keyword>
<evidence type="ECO:0000313" key="3">
    <source>
        <dbReference type="EMBL" id="OLP45829.1"/>
    </source>
</evidence>
<gene>
    <name evidence="3" type="ORF">BJF95_12010</name>
</gene>
<sequence length="191" mass="20588">MQDEPDLSDSDADEPVAPPAKPAGRSSVLIDRLLATTGVCLAFGSAIFPWYVFLNPDKFGFGTESLNNGRDLSLVEARNVFSVSPLALISKDKKEQKLPDNLDQIKTATVSNVGQTAKEVMPAKVEQPFPGADAFRLLHVANGRALIEDASGMFMVKVGSILPDNSKVAVLEKRDGQWVIVTSDGAIYKNQ</sequence>
<feature type="region of interest" description="Disordered" evidence="1">
    <location>
        <begin position="1"/>
        <end position="23"/>
    </location>
</feature>
<evidence type="ECO:0000313" key="4">
    <source>
        <dbReference type="Proteomes" id="UP000186894"/>
    </source>
</evidence>
<evidence type="ECO:0000256" key="1">
    <source>
        <dbReference type="SAM" id="MobiDB-lite"/>
    </source>
</evidence>
<organism evidence="3 4">
    <name type="scientific">Rhizobium oryziradicis</name>
    <dbReference type="NCBI Taxonomy" id="1867956"/>
    <lineage>
        <taxon>Bacteria</taxon>
        <taxon>Pseudomonadati</taxon>
        <taxon>Pseudomonadota</taxon>
        <taxon>Alphaproteobacteria</taxon>
        <taxon>Hyphomicrobiales</taxon>
        <taxon>Rhizobiaceae</taxon>
        <taxon>Rhizobium/Agrobacterium group</taxon>
        <taxon>Rhizobium</taxon>
    </lineage>
</organism>
<feature type="transmembrane region" description="Helical" evidence="2">
    <location>
        <begin position="33"/>
        <end position="54"/>
    </location>
</feature>
<evidence type="ECO:0000256" key="2">
    <source>
        <dbReference type="SAM" id="Phobius"/>
    </source>
</evidence>
<protein>
    <submittedName>
        <fullName evidence="3">Flagellar protein</fullName>
    </submittedName>
</protein>
<keyword evidence="2" id="KW-0812">Transmembrane</keyword>
<accession>A0A1Q8ZV65</accession>
<proteinExistence type="predicted"/>
<dbReference type="RefSeq" id="WP_075638834.1">
    <property type="nucleotide sequence ID" value="NZ_MKIM01000024.1"/>
</dbReference>
<reference evidence="3 4" key="1">
    <citation type="submission" date="2016-09" db="EMBL/GenBank/DDBJ databases">
        <title>Rhizobium oryziradicis sp. nov., isolated from the root of rice.</title>
        <authorList>
            <person name="Zhao J."/>
            <person name="Zhang X."/>
        </authorList>
    </citation>
    <scope>NUCLEOTIDE SEQUENCE [LARGE SCALE GENOMIC DNA]</scope>
    <source>
        <strain evidence="3 4">N19</strain>
    </source>
</reference>
<comment type="caution">
    <text evidence="3">The sequence shown here is derived from an EMBL/GenBank/DDBJ whole genome shotgun (WGS) entry which is preliminary data.</text>
</comment>
<dbReference type="STRING" id="1867956.BJF95_12010"/>
<feature type="compositionally biased region" description="Acidic residues" evidence="1">
    <location>
        <begin position="1"/>
        <end position="14"/>
    </location>
</feature>
<keyword evidence="2" id="KW-0472">Membrane</keyword>
<keyword evidence="2" id="KW-1133">Transmembrane helix</keyword>
<dbReference type="EMBL" id="MKIM01000024">
    <property type="protein sequence ID" value="OLP45829.1"/>
    <property type="molecule type" value="Genomic_DNA"/>
</dbReference>
<dbReference type="AlphaFoldDB" id="A0A1Q8ZV65"/>
<dbReference type="Proteomes" id="UP000186894">
    <property type="component" value="Unassembled WGS sequence"/>
</dbReference>
<dbReference type="OrthoDB" id="7926359at2"/>
<keyword evidence="3" id="KW-0966">Cell projection</keyword>
<keyword evidence="4" id="KW-1185">Reference proteome</keyword>
<name>A0A1Q8ZV65_9HYPH</name>